<reference evidence="1 3" key="1">
    <citation type="journal article" date="2008" name="Science">
        <title>The Physcomitrella genome reveals evolutionary insights into the conquest of land by plants.</title>
        <authorList>
            <person name="Rensing S."/>
            <person name="Lang D."/>
            <person name="Zimmer A."/>
            <person name="Terry A."/>
            <person name="Salamov A."/>
            <person name="Shapiro H."/>
            <person name="Nishiyama T."/>
            <person name="Perroud P.-F."/>
            <person name="Lindquist E."/>
            <person name="Kamisugi Y."/>
            <person name="Tanahashi T."/>
            <person name="Sakakibara K."/>
            <person name="Fujita T."/>
            <person name="Oishi K."/>
            <person name="Shin-I T."/>
            <person name="Kuroki Y."/>
            <person name="Toyoda A."/>
            <person name="Suzuki Y."/>
            <person name="Hashimoto A."/>
            <person name="Yamaguchi K."/>
            <person name="Sugano A."/>
            <person name="Kohara Y."/>
            <person name="Fujiyama A."/>
            <person name="Anterola A."/>
            <person name="Aoki S."/>
            <person name="Ashton N."/>
            <person name="Barbazuk W.B."/>
            <person name="Barker E."/>
            <person name="Bennetzen J."/>
            <person name="Bezanilla M."/>
            <person name="Blankenship R."/>
            <person name="Cho S.H."/>
            <person name="Dutcher S."/>
            <person name="Estelle M."/>
            <person name="Fawcett J.A."/>
            <person name="Gundlach H."/>
            <person name="Hanada K."/>
            <person name="Heyl A."/>
            <person name="Hicks K.A."/>
            <person name="Hugh J."/>
            <person name="Lohr M."/>
            <person name="Mayer K."/>
            <person name="Melkozernov A."/>
            <person name="Murata T."/>
            <person name="Nelson D."/>
            <person name="Pils B."/>
            <person name="Prigge M."/>
            <person name="Reiss B."/>
            <person name="Renner T."/>
            <person name="Rombauts S."/>
            <person name="Rushton P."/>
            <person name="Sanderfoot A."/>
            <person name="Schween G."/>
            <person name="Shiu S.-H."/>
            <person name="Stueber K."/>
            <person name="Theodoulou F.L."/>
            <person name="Tu H."/>
            <person name="Van de Peer Y."/>
            <person name="Verrier P.J."/>
            <person name="Waters E."/>
            <person name="Wood A."/>
            <person name="Yang L."/>
            <person name="Cove D."/>
            <person name="Cuming A."/>
            <person name="Hasebe M."/>
            <person name="Lucas S."/>
            <person name="Mishler D.B."/>
            <person name="Reski R."/>
            <person name="Grigoriev I."/>
            <person name="Quatrano R.S."/>
            <person name="Boore J.L."/>
        </authorList>
    </citation>
    <scope>NUCLEOTIDE SEQUENCE [LARGE SCALE GENOMIC DNA]</scope>
    <source>
        <strain evidence="2 3">cv. Gransden 2004</strain>
    </source>
</reference>
<dbReference type="InParanoid" id="A0A2K1K446"/>
<dbReference type="AlphaFoldDB" id="A0A2K1K446"/>
<reference evidence="2" key="3">
    <citation type="submission" date="2020-12" db="UniProtKB">
        <authorList>
            <consortium name="EnsemblPlants"/>
        </authorList>
    </citation>
    <scope>IDENTIFICATION</scope>
</reference>
<evidence type="ECO:0000313" key="3">
    <source>
        <dbReference type="Proteomes" id="UP000006727"/>
    </source>
</evidence>
<evidence type="ECO:0000313" key="2">
    <source>
        <dbReference type="EnsemblPlants" id="Pp3c9_21419V3.1"/>
    </source>
</evidence>
<dbReference type="Gramene" id="Pp3c9_21419V3.1">
    <property type="protein sequence ID" value="Pp3c9_21419V3.1"/>
    <property type="gene ID" value="Pp3c9_21419"/>
</dbReference>
<sequence>MDFNLFFSYLLNVPLNSTIKTSTSNVVIFITITSTNKLKLENITILYPNFYTYARNHPSTYQLITTSTTPKIVISISIRNNVA</sequence>
<dbReference type="EnsemblPlants" id="Pp3c9_21419V3.1">
    <property type="protein sequence ID" value="Pp3c9_21419V3.1"/>
    <property type="gene ID" value="Pp3c9_21419"/>
</dbReference>
<protein>
    <submittedName>
        <fullName evidence="1 2">Uncharacterized protein</fullName>
    </submittedName>
</protein>
<proteinExistence type="predicted"/>
<reference evidence="1 3" key="2">
    <citation type="journal article" date="2018" name="Plant J.">
        <title>The Physcomitrella patens chromosome-scale assembly reveals moss genome structure and evolution.</title>
        <authorList>
            <person name="Lang D."/>
            <person name="Ullrich K.K."/>
            <person name="Murat F."/>
            <person name="Fuchs J."/>
            <person name="Jenkins J."/>
            <person name="Haas F.B."/>
            <person name="Piednoel M."/>
            <person name="Gundlach H."/>
            <person name="Van Bel M."/>
            <person name="Meyberg R."/>
            <person name="Vives C."/>
            <person name="Morata J."/>
            <person name="Symeonidi A."/>
            <person name="Hiss M."/>
            <person name="Muchero W."/>
            <person name="Kamisugi Y."/>
            <person name="Saleh O."/>
            <person name="Blanc G."/>
            <person name="Decker E.L."/>
            <person name="van Gessel N."/>
            <person name="Grimwood J."/>
            <person name="Hayes R.D."/>
            <person name="Graham S.W."/>
            <person name="Gunter L.E."/>
            <person name="McDaniel S.F."/>
            <person name="Hoernstein S.N.W."/>
            <person name="Larsson A."/>
            <person name="Li F.W."/>
            <person name="Perroud P.F."/>
            <person name="Phillips J."/>
            <person name="Ranjan P."/>
            <person name="Rokshar D.S."/>
            <person name="Rothfels C.J."/>
            <person name="Schneider L."/>
            <person name="Shu S."/>
            <person name="Stevenson D.W."/>
            <person name="Thummler F."/>
            <person name="Tillich M."/>
            <person name="Villarreal Aguilar J.C."/>
            <person name="Widiez T."/>
            <person name="Wong G.K."/>
            <person name="Wymore A."/>
            <person name="Zhang Y."/>
            <person name="Zimmer A.D."/>
            <person name="Quatrano R.S."/>
            <person name="Mayer K.F.X."/>
            <person name="Goodstein D."/>
            <person name="Casacuberta J.M."/>
            <person name="Vandepoele K."/>
            <person name="Reski R."/>
            <person name="Cuming A.C."/>
            <person name="Tuskan G.A."/>
            <person name="Maumus F."/>
            <person name="Salse J."/>
            <person name="Schmutz J."/>
            <person name="Rensing S.A."/>
        </authorList>
    </citation>
    <scope>NUCLEOTIDE SEQUENCE [LARGE SCALE GENOMIC DNA]</scope>
    <source>
        <strain evidence="2 3">cv. Gransden 2004</strain>
    </source>
</reference>
<organism evidence="1">
    <name type="scientific">Physcomitrium patens</name>
    <name type="common">Spreading-leaved earth moss</name>
    <name type="synonym">Physcomitrella patens</name>
    <dbReference type="NCBI Taxonomy" id="3218"/>
    <lineage>
        <taxon>Eukaryota</taxon>
        <taxon>Viridiplantae</taxon>
        <taxon>Streptophyta</taxon>
        <taxon>Embryophyta</taxon>
        <taxon>Bryophyta</taxon>
        <taxon>Bryophytina</taxon>
        <taxon>Bryopsida</taxon>
        <taxon>Funariidae</taxon>
        <taxon>Funariales</taxon>
        <taxon>Funariaceae</taxon>
        <taxon>Physcomitrium</taxon>
    </lineage>
</organism>
<dbReference type="Proteomes" id="UP000006727">
    <property type="component" value="Chromosome 9"/>
</dbReference>
<gene>
    <name evidence="1" type="ORF">PHYPA_013019</name>
</gene>
<name>A0A2K1K446_PHYPA</name>
<keyword evidence="3" id="KW-1185">Reference proteome</keyword>
<accession>A0A2K1K446</accession>
<evidence type="ECO:0000313" key="1">
    <source>
        <dbReference type="EMBL" id="PNR48542.1"/>
    </source>
</evidence>
<dbReference type="EMBL" id="ABEU02000009">
    <property type="protein sequence ID" value="PNR48542.1"/>
    <property type="molecule type" value="Genomic_DNA"/>
</dbReference>